<organism evidence="1 2">
    <name type="scientific">Shewanella benthica</name>
    <dbReference type="NCBI Taxonomy" id="43661"/>
    <lineage>
        <taxon>Bacteria</taxon>
        <taxon>Pseudomonadati</taxon>
        <taxon>Pseudomonadota</taxon>
        <taxon>Gammaproteobacteria</taxon>
        <taxon>Alteromonadales</taxon>
        <taxon>Shewanellaceae</taxon>
        <taxon>Shewanella</taxon>
    </lineage>
</organism>
<sequence>MIFKYSLFTSYPQTYPQTSIKRLFIAQATPILLTFYSFDLAITL</sequence>
<name>A0A330M174_9GAMM</name>
<dbReference type="Proteomes" id="UP000250123">
    <property type="component" value="Chromosome SHEWBE"/>
</dbReference>
<evidence type="ECO:0000313" key="2">
    <source>
        <dbReference type="Proteomes" id="UP000250123"/>
    </source>
</evidence>
<dbReference type="AlphaFoldDB" id="A0A330M174"/>
<dbReference type="EMBL" id="LS483452">
    <property type="protein sequence ID" value="SQH75163.1"/>
    <property type="molecule type" value="Genomic_DNA"/>
</dbReference>
<reference evidence="2" key="1">
    <citation type="submission" date="2018-06" db="EMBL/GenBank/DDBJ databases">
        <authorList>
            <person name="Cea G.-C."/>
            <person name="William W."/>
        </authorList>
    </citation>
    <scope>NUCLEOTIDE SEQUENCE [LARGE SCALE GENOMIC DNA]</scope>
    <source>
        <strain evidence="2">DB21MT-2</strain>
    </source>
</reference>
<evidence type="ECO:0000313" key="1">
    <source>
        <dbReference type="EMBL" id="SQH75163.1"/>
    </source>
</evidence>
<gene>
    <name evidence="1" type="ORF">SHEWBE_1194</name>
</gene>
<proteinExistence type="predicted"/>
<protein>
    <submittedName>
        <fullName evidence="1">Uncharacterized protein</fullName>
    </submittedName>
</protein>
<dbReference type="KEGG" id="sbk:SHEWBE_1194"/>
<accession>A0A330M174</accession>